<evidence type="ECO:0000313" key="2">
    <source>
        <dbReference type="Proteomes" id="UP001162162"/>
    </source>
</evidence>
<evidence type="ECO:0000313" key="1">
    <source>
        <dbReference type="EMBL" id="KAJ8933217.1"/>
    </source>
</evidence>
<dbReference type="EMBL" id="JAPWTK010001268">
    <property type="protein sequence ID" value="KAJ8933217.1"/>
    <property type="molecule type" value="Genomic_DNA"/>
</dbReference>
<proteinExistence type="predicted"/>
<dbReference type="Proteomes" id="UP001162162">
    <property type="component" value="Unassembled WGS sequence"/>
</dbReference>
<reference evidence="1" key="1">
    <citation type="journal article" date="2023" name="Insect Mol. Biol.">
        <title>Genome sequencing provides insights into the evolution of gene families encoding plant cell wall-degrading enzymes in longhorned beetles.</title>
        <authorList>
            <person name="Shin N.R."/>
            <person name="Okamura Y."/>
            <person name="Kirsch R."/>
            <person name="Pauchet Y."/>
        </authorList>
    </citation>
    <scope>NUCLEOTIDE SEQUENCE</scope>
    <source>
        <strain evidence="1">AMC_N1</strain>
    </source>
</reference>
<accession>A0AAV8X3R6</accession>
<protein>
    <submittedName>
        <fullName evidence="1">Uncharacterized protein</fullName>
    </submittedName>
</protein>
<gene>
    <name evidence="1" type="ORF">NQ318_008738</name>
</gene>
<keyword evidence="2" id="KW-1185">Reference proteome</keyword>
<organism evidence="1 2">
    <name type="scientific">Aromia moschata</name>
    <dbReference type="NCBI Taxonomy" id="1265417"/>
    <lineage>
        <taxon>Eukaryota</taxon>
        <taxon>Metazoa</taxon>
        <taxon>Ecdysozoa</taxon>
        <taxon>Arthropoda</taxon>
        <taxon>Hexapoda</taxon>
        <taxon>Insecta</taxon>
        <taxon>Pterygota</taxon>
        <taxon>Neoptera</taxon>
        <taxon>Endopterygota</taxon>
        <taxon>Coleoptera</taxon>
        <taxon>Polyphaga</taxon>
        <taxon>Cucujiformia</taxon>
        <taxon>Chrysomeloidea</taxon>
        <taxon>Cerambycidae</taxon>
        <taxon>Cerambycinae</taxon>
        <taxon>Callichromatini</taxon>
        <taxon>Aromia</taxon>
    </lineage>
</organism>
<comment type="caution">
    <text evidence="1">The sequence shown here is derived from an EMBL/GenBank/DDBJ whole genome shotgun (WGS) entry which is preliminary data.</text>
</comment>
<dbReference type="AlphaFoldDB" id="A0AAV8X3R6"/>
<sequence>MYTMYFIDRRTYVNEKDDPLSKYVSNLIDTKIQTMHFIDNGGHPEITLSVVVLMFSFVGPKPPTIFLQYCGEITSSVRRRPVDRAAAQVLFNDTAPRCVSPDDIREPSSKRALDGAGAVSTVREGRFEKTARFE</sequence>
<name>A0AAV8X3R6_9CUCU</name>